<evidence type="ECO:0000259" key="5">
    <source>
        <dbReference type="PROSITE" id="PS50102"/>
    </source>
</evidence>
<feature type="compositionally biased region" description="Polar residues" evidence="4">
    <location>
        <begin position="916"/>
        <end position="928"/>
    </location>
</feature>
<feature type="compositionally biased region" description="Basic and acidic residues" evidence="4">
    <location>
        <begin position="840"/>
        <end position="854"/>
    </location>
</feature>
<feature type="region of interest" description="Disordered" evidence="4">
    <location>
        <begin position="609"/>
        <end position="654"/>
    </location>
</feature>
<sequence length="969" mass="101393">MLPPVVGPLATHPSAGVGAPMSYAPQWPTNVTPHGISPNQVSPQGEILQNSATISHNGVLYGAYNPNSLRQHASQLHIPMVGGQNVNQASPSPSGTGFCPAPLPSGYSLLNPALLTAFAAQPSATSTRPPNFYIQQGSAQPGAVRGALLSSHAFQLAHPGSHNISPGPVCIGQQPTLHNPFQYIPTPNGLQLAAFSASITSPPGITNPSMCSFAHPSPMQHGSQQQPNSLGPVQFRSYDSLKHFGALPHPQNQKRNKSMTTSKTNLYISGLSESDTDETVRALVEDVVCPKSCKAMLLNGRCKGSGFIDCVSEEDAIKALNHLSELARNGGRKLNVKYALENEKDLLNVYVKNLPRTGFTKETLENLFRPYGQVTSVKLLETDGNYTGIGFVRFASAEQAQRAVESMNEARCVLADSPGGGKPISCKLADKVDSKRRAVNAAAAMAAAAAAAAASVTGGGGGGGSHPASASGRDGRQQSFSASAVVSCSNDAPHQAVLPNATHLLQTPQQHQQPGLANLIFQPGVLTDGTVVSIPPICPPSTYHQTAPAPGYRQPTTSTVAAATACDVTATLGGMDYTSPTTSTCTATSLSGRGALLEAPLNSSLTQSPDVQGLTLVPPASSSPSAHVPGVESRLQSTTQSQQYMTGSQPQRLTAVTSSPQTAYAYPYHLQYPMATQQLSPAQPLVPLTQSATSAYSASPASSPRDLRQTQINLVSEFQALSLRTGQSAAVTFPSSTASGEFVDCARSGEVTRPSGDSKSVYPVVFRPEMSLDPYAVEPVMYAATAAPKPPYQQPEAPQPSVEGNPFSATTARVPVTGDGLSELAVNVDGVQQQQQVAITEDHEKPPESKDIDAPKAVSMMEAETATSPPRRRNQTSPQQAHQRLAPRRSAKEVDHHQQSTRKSSVHHSYQRHTPSKSSSALSVAATPSTPPLTPGQEDSVCADGATPSQESGHSSICANGTSTVAFSA</sequence>
<feature type="region of interest" description="Disordered" evidence="4">
    <location>
        <begin position="834"/>
        <end position="969"/>
    </location>
</feature>
<dbReference type="SUPFAM" id="SSF54928">
    <property type="entry name" value="RNA-binding domain, RBD"/>
    <property type="match status" value="1"/>
</dbReference>
<keyword evidence="1" id="KW-0677">Repeat</keyword>
<feature type="region of interest" description="Disordered" evidence="4">
    <location>
        <begin position="788"/>
        <end position="814"/>
    </location>
</feature>
<evidence type="ECO:0000313" key="6">
    <source>
        <dbReference type="EMBL" id="JAP44523.1"/>
    </source>
</evidence>
<evidence type="ECO:0000256" key="4">
    <source>
        <dbReference type="SAM" id="MobiDB-lite"/>
    </source>
</evidence>
<keyword evidence="2 3" id="KW-0694">RNA-binding</keyword>
<dbReference type="InterPro" id="IPR000504">
    <property type="entry name" value="RRM_dom"/>
</dbReference>
<name>A0A0X3NYT1_SCHSO</name>
<dbReference type="Gene3D" id="3.30.70.330">
    <property type="match status" value="2"/>
</dbReference>
<feature type="compositionally biased region" description="Polar residues" evidence="4">
    <location>
        <begin position="947"/>
        <end position="969"/>
    </location>
</feature>
<feature type="compositionally biased region" description="Basic residues" evidence="4">
    <location>
        <begin position="904"/>
        <end position="915"/>
    </location>
</feature>
<evidence type="ECO:0000256" key="1">
    <source>
        <dbReference type="ARBA" id="ARBA00022737"/>
    </source>
</evidence>
<dbReference type="SMART" id="SM00360">
    <property type="entry name" value="RRM"/>
    <property type="match status" value="2"/>
</dbReference>
<evidence type="ECO:0000256" key="3">
    <source>
        <dbReference type="PROSITE-ProRule" id="PRU00176"/>
    </source>
</evidence>
<accession>A0A0X3NYT1</accession>
<dbReference type="AlphaFoldDB" id="A0A0X3NYT1"/>
<dbReference type="InterPro" id="IPR012677">
    <property type="entry name" value="Nucleotide-bd_a/b_plait_sf"/>
</dbReference>
<dbReference type="Pfam" id="PF00076">
    <property type="entry name" value="RRM_1"/>
    <property type="match status" value="1"/>
</dbReference>
<protein>
    <recommendedName>
        <fullName evidence="5">RRM domain-containing protein</fullName>
    </recommendedName>
</protein>
<proteinExistence type="predicted"/>
<gene>
    <name evidence="6" type="ORF">TR151032</name>
</gene>
<feature type="domain" description="RRM" evidence="5">
    <location>
        <begin position="347"/>
        <end position="431"/>
    </location>
</feature>
<reference evidence="6" key="1">
    <citation type="submission" date="2016-01" db="EMBL/GenBank/DDBJ databases">
        <title>Reference transcriptome for the parasite Schistocephalus solidus: insights into the molecular evolution of parasitism.</title>
        <authorList>
            <person name="Hebert F.O."/>
            <person name="Grambauer S."/>
            <person name="Barber I."/>
            <person name="Landry C.R."/>
            <person name="Aubin-Horth N."/>
        </authorList>
    </citation>
    <scope>NUCLEOTIDE SEQUENCE</scope>
</reference>
<feature type="compositionally biased region" description="Polar residues" evidence="4">
    <location>
        <begin position="634"/>
        <end position="654"/>
    </location>
</feature>
<dbReference type="PANTHER" id="PTHR24012">
    <property type="entry name" value="RNA BINDING PROTEIN"/>
    <property type="match status" value="1"/>
</dbReference>
<dbReference type="PROSITE" id="PS50102">
    <property type="entry name" value="RRM"/>
    <property type="match status" value="2"/>
</dbReference>
<feature type="region of interest" description="Disordered" evidence="4">
    <location>
        <begin position="455"/>
        <end position="476"/>
    </location>
</feature>
<dbReference type="CDD" id="cd00590">
    <property type="entry name" value="RRM_SF"/>
    <property type="match status" value="2"/>
</dbReference>
<feature type="compositionally biased region" description="Low complexity" evidence="4">
    <location>
        <begin position="617"/>
        <end position="629"/>
    </location>
</feature>
<dbReference type="EMBL" id="GEEE01018702">
    <property type="protein sequence ID" value="JAP44523.1"/>
    <property type="molecule type" value="Transcribed_RNA"/>
</dbReference>
<dbReference type="InterPro" id="IPR035979">
    <property type="entry name" value="RBD_domain_sf"/>
</dbReference>
<evidence type="ECO:0000256" key="2">
    <source>
        <dbReference type="ARBA" id="ARBA00022884"/>
    </source>
</evidence>
<feature type="domain" description="RRM" evidence="5">
    <location>
        <begin position="264"/>
        <end position="341"/>
    </location>
</feature>
<organism evidence="6">
    <name type="scientific">Schistocephalus solidus</name>
    <name type="common">Tapeworm</name>
    <dbReference type="NCBI Taxonomy" id="70667"/>
    <lineage>
        <taxon>Eukaryota</taxon>
        <taxon>Metazoa</taxon>
        <taxon>Spiralia</taxon>
        <taxon>Lophotrochozoa</taxon>
        <taxon>Platyhelminthes</taxon>
        <taxon>Cestoda</taxon>
        <taxon>Eucestoda</taxon>
        <taxon>Diphyllobothriidea</taxon>
        <taxon>Diphyllobothriidae</taxon>
        <taxon>Schistocephalus</taxon>
    </lineage>
</organism>
<dbReference type="GO" id="GO:0003723">
    <property type="term" value="F:RNA binding"/>
    <property type="evidence" value="ECO:0007669"/>
    <property type="project" value="UniProtKB-UniRule"/>
</dbReference>